<proteinExistence type="predicted"/>
<dbReference type="Proteomes" id="UP000258501">
    <property type="component" value="Segment"/>
</dbReference>
<evidence type="ECO:0008006" key="4">
    <source>
        <dbReference type="Google" id="ProtNLM"/>
    </source>
</evidence>
<keyword evidence="3" id="KW-1185">Reference proteome</keyword>
<keyword evidence="1" id="KW-0472">Membrane</keyword>
<evidence type="ECO:0000256" key="1">
    <source>
        <dbReference type="SAM" id="Phobius"/>
    </source>
</evidence>
<evidence type="ECO:0000313" key="2">
    <source>
        <dbReference type="EMBL" id="AGK86931.1"/>
    </source>
</evidence>
<protein>
    <recommendedName>
        <fullName evidence="4">Transmembrane protein</fullName>
    </recommendedName>
</protein>
<feature type="transmembrane region" description="Helical" evidence="1">
    <location>
        <begin position="144"/>
        <end position="162"/>
    </location>
</feature>
<dbReference type="EMBL" id="KC699836">
    <property type="protein sequence ID" value="AGK86931.1"/>
    <property type="molecule type" value="Genomic_DNA"/>
</dbReference>
<keyword evidence="1" id="KW-0812">Transmembrane</keyword>
<feature type="transmembrane region" description="Helical" evidence="1">
    <location>
        <begin position="223"/>
        <end position="242"/>
    </location>
</feature>
<keyword evidence="1" id="KW-1133">Transmembrane helix</keyword>
<reference evidence="2 3" key="1">
    <citation type="submission" date="2013-02" db="EMBL/GenBank/DDBJ databases">
        <authorList>
            <person name="Lukaszewicz M."/>
            <person name="Biegalska A."/>
            <person name="Krasowska A."/>
        </authorList>
    </citation>
    <scope>NUCLEOTIDE SEQUENCE [LARGE SCALE GENOMIC DNA]</scope>
</reference>
<feature type="transmembrane region" description="Helical" evidence="1">
    <location>
        <begin position="105"/>
        <end position="124"/>
    </location>
</feature>
<accession>R4JGN0</accession>
<gene>
    <name evidence="2" type="ORF">SIOphi_00615</name>
</gene>
<feature type="transmembrane region" description="Helical" evidence="1">
    <location>
        <begin position="193"/>
        <end position="216"/>
    </location>
</feature>
<sequence length="364" mass="41041">MAVLSTTVISSITSRAYAATTDVKAPVDLLKMGWQDKNVFTAVPEAIDKINKAITTVVNFFSDLPHNIAEMSVHLMSWLYDLCATLILKTPLWIFNNEWFENTTYLFSILAIGVVSVLTTIESIKLMFTGLRKRKAQPMPFKTILKRWAIVAGVITAVPFLFQKSFEVLNKISDTLISMGSKTMDALSLPETISFFDVATLVLFDGILISSIVPVLWQNGRRFFDIMVLGVVSPLALTAWIFDPYRHLFRQWWDNVKHLSLVQVYYSLFLLILGWFIFGIPTPSAITGMIVKMLVVIGGFNRMTSPPRIVTKHLDRGGGLDEVYDTDSTTKKVKRNIKDTIDIVTRPSSAVKKVYDRVISKTKK</sequence>
<evidence type="ECO:0000313" key="3">
    <source>
        <dbReference type="Proteomes" id="UP000258501"/>
    </source>
</evidence>
<organism evidence="2 3">
    <name type="scientific">Bacillus phage SIOphi</name>
    <dbReference type="NCBI Taxonomy" id="1285382"/>
    <lineage>
        <taxon>Viruses</taxon>
        <taxon>Duplodnaviria</taxon>
        <taxon>Heunggongvirae</taxon>
        <taxon>Uroviricota</taxon>
        <taxon>Caudoviricetes</taxon>
        <taxon>Herelleviridae</taxon>
        <taxon>Bastillevirinae</taxon>
        <taxon>Siophivirus</taxon>
        <taxon>Siophivirus SIOphi</taxon>
    </lineage>
</organism>
<dbReference type="OrthoDB" id="3790at10239"/>
<name>R4JGN0_9CAUD</name>
<feature type="transmembrane region" description="Helical" evidence="1">
    <location>
        <begin position="262"/>
        <end position="280"/>
    </location>
</feature>